<protein>
    <submittedName>
        <fullName evidence="5">LacI family transcriptional regulator</fullName>
    </submittedName>
</protein>
<dbReference type="RefSeq" id="WP_257464601.1">
    <property type="nucleotide sequence ID" value="NZ_BAABXP010000004.1"/>
</dbReference>
<dbReference type="EMBL" id="JBEPMJ010000011">
    <property type="protein sequence ID" value="MET3750498.1"/>
    <property type="molecule type" value="Genomic_DNA"/>
</dbReference>
<dbReference type="Proteomes" id="UP001549106">
    <property type="component" value="Unassembled WGS sequence"/>
</dbReference>
<sequence length="339" mass="38617">MKMALRAKDIAEMLGVSTATVSLVLNNKPGVGDQKRQEIIEKIRELGCDYLLKDIPVTNGNIGFVVYKTIGKIVDESPFFNYILEGLNSSLTDYGYNLSFVYMNRSTPLEVQEMQLRSSDCKGFLIFGVEMQREDLQVFIDTGLPFVVLDNSFQDSDVDSVSINNFQGISKAMQYAYDMGHREIGYIRCRERITSFSERYQAYKNCMKKFGLKIKESYIWDVNYSEKTIREEVGKYLSENNENPTIFIAENDFIACHAIHGMQDNGYRVPEDISVIGFDDRPVCQMIVPSVTTVNVPKNAFGSAAVELLMEKMQNPRDYSMKTEIGTKLIIRKSVNQLK</sequence>
<dbReference type="SUPFAM" id="SSF53822">
    <property type="entry name" value="Periplasmic binding protein-like I"/>
    <property type="match status" value="1"/>
</dbReference>
<feature type="domain" description="HTH lacI-type" evidence="4">
    <location>
        <begin position="8"/>
        <end position="47"/>
    </location>
</feature>
<evidence type="ECO:0000259" key="4">
    <source>
        <dbReference type="PROSITE" id="PS50932"/>
    </source>
</evidence>
<organism evidence="5 6">
    <name type="scientific">Blautia caecimuris</name>
    <dbReference type="NCBI Taxonomy" id="1796615"/>
    <lineage>
        <taxon>Bacteria</taxon>
        <taxon>Bacillati</taxon>
        <taxon>Bacillota</taxon>
        <taxon>Clostridia</taxon>
        <taxon>Lachnospirales</taxon>
        <taxon>Lachnospiraceae</taxon>
        <taxon>Blautia</taxon>
    </lineage>
</organism>
<dbReference type="InterPro" id="IPR010982">
    <property type="entry name" value="Lambda_DNA-bd_dom_sf"/>
</dbReference>
<dbReference type="Pfam" id="PF13377">
    <property type="entry name" value="Peripla_BP_3"/>
    <property type="match status" value="1"/>
</dbReference>
<keyword evidence="2" id="KW-0238">DNA-binding</keyword>
<proteinExistence type="predicted"/>
<dbReference type="InterPro" id="IPR000843">
    <property type="entry name" value="HTH_LacI"/>
</dbReference>
<evidence type="ECO:0000313" key="6">
    <source>
        <dbReference type="Proteomes" id="UP001549106"/>
    </source>
</evidence>
<dbReference type="Gene3D" id="3.40.50.2300">
    <property type="match status" value="2"/>
</dbReference>
<dbReference type="PANTHER" id="PTHR30146:SF109">
    <property type="entry name" value="HTH-TYPE TRANSCRIPTIONAL REGULATOR GALS"/>
    <property type="match status" value="1"/>
</dbReference>
<keyword evidence="3" id="KW-0804">Transcription</keyword>
<gene>
    <name evidence="5" type="ORF">ABID24_001750</name>
</gene>
<dbReference type="SUPFAM" id="SSF47413">
    <property type="entry name" value="lambda repressor-like DNA-binding domains"/>
    <property type="match status" value="1"/>
</dbReference>
<dbReference type="Pfam" id="PF00356">
    <property type="entry name" value="LacI"/>
    <property type="match status" value="1"/>
</dbReference>
<name>A0ABV2M209_9FIRM</name>
<accession>A0ABV2M209</accession>
<dbReference type="PROSITE" id="PS50932">
    <property type="entry name" value="HTH_LACI_2"/>
    <property type="match status" value="1"/>
</dbReference>
<dbReference type="CDD" id="cd01392">
    <property type="entry name" value="HTH_LacI"/>
    <property type="match status" value="1"/>
</dbReference>
<dbReference type="SMART" id="SM00354">
    <property type="entry name" value="HTH_LACI"/>
    <property type="match status" value="1"/>
</dbReference>
<reference evidence="5 6" key="1">
    <citation type="submission" date="2024-06" db="EMBL/GenBank/DDBJ databases">
        <title>Genomic Encyclopedia of Type Strains, Phase IV (KMG-IV): sequencing the most valuable type-strain genomes for metagenomic binning, comparative biology and taxonomic classification.</title>
        <authorList>
            <person name="Goeker M."/>
        </authorList>
    </citation>
    <scope>NUCLEOTIDE SEQUENCE [LARGE SCALE GENOMIC DNA]</scope>
    <source>
        <strain evidence="5 6">DSM 29492</strain>
    </source>
</reference>
<evidence type="ECO:0000256" key="2">
    <source>
        <dbReference type="ARBA" id="ARBA00023125"/>
    </source>
</evidence>
<dbReference type="Gene3D" id="1.10.260.40">
    <property type="entry name" value="lambda repressor-like DNA-binding domains"/>
    <property type="match status" value="1"/>
</dbReference>
<dbReference type="InterPro" id="IPR028082">
    <property type="entry name" value="Peripla_BP_I"/>
</dbReference>
<dbReference type="InterPro" id="IPR046335">
    <property type="entry name" value="LacI/GalR-like_sensor"/>
</dbReference>
<evidence type="ECO:0000256" key="3">
    <source>
        <dbReference type="ARBA" id="ARBA00023163"/>
    </source>
</evidence>
<evidence type="ECO:0000256" key="1">
    <source>
        <dbReference type="ARBA" id="ARBA00023015"/>
    </source>
</evidence>
<keyword evidence="6" id="KW-1185">Reference proteome</keyword>
<keyword evidence="1" id="KW-0805">Transcription regulation</keyword>
<comment type="caution">
    <text evidence="5">The sequence shown here is derived from an EMBL/GenBank/DDBJ whole genome shotgun (WGS) entry which is preliminary data.</text>
</comment>
<dbReference type="PANTHER" id="PTHR30146">
    <property type="entry name" value="LACI-RELATED TRANSCRIPTIONAL REPRESSOR"/>
    <property type="match status" value="1"/>
</dbReference>
<evidence type="ECO:0000313" key="5">
    <source>
        <dbReference type="EMBL" id="MET3750498.1"/>
    </source>
</evidence>